<accession>A0ABM8IT86</accession>
<feature type="domain" description="Siroheme decarboxylase NirL-like HTH" evidence="7">
    <location>
        <begin position="200"/>
        <end position="234"/>
    </location>
</feature>
<dbReference type="Pfam" id="PF22451">
    <property type="entry name" value="NirdL-like_HTH"/>
    <property type="match status" value="2"/>
</dbReference>
<dbReference type="PANTHER" id="PTHR43413:SF1">
    <property type="entry name" value="SIROHEME DECARBOXYLASE NIRL SUBUNIT"/>
    <property type="match status" value="1"/>
</dbReference>
<evidence type="ECO:0000256" key="3">
    <source>
        <dbReference type="ARBA" id="ARBA00023457"/>
    </source>
</evidence>
<dbReference type="Pfam" id="PF17805">
    <property type="entry name" value="AsnC_trans_reg2"/>
    <property type="match status" value="2"/>
</dbReference>
<name>A0ABM8IT86_9CREN</name>
<evidence type="ECO:0000256" key="2">
    <source>
        <dbReference type="ARBA" id="ARBA00023444"/>
    </source>
</evidence>
<dbReference type="Proteomes" id="UP001341135">
    <property type="component" value="Chromosome"/>
</dbReference>
<comment type="similarity">
    <text evidence="3">Belongs to the Ahb/Nir family.</text>
</comment>
<evidence type="ECO:0000313" key="9">
    <source>
        <dbReference type="Proteomes" id="UP001341135"/>
    </source>
</evidence>
<gene>
    <name evidence="8" type="ORF">PABY_03310</name>
</gene>
<sequence length="339" mass="38291">MGVYGMGRFIPDIVEKLGGELVAEALMELQYRFPLTPTPYHDVAERLGIGVAELLDMLKTLKEKRILKRIGFYLNYRAARKRAALIAIEADKPREATRYLAGVLEVTHSYLRDHPVYNLWVVGKHEDPEKIVEAAQKAAEQYGSGRWLVLWGEKTLRLSVKYDLEKGVSRAGPLSSVAANPPKPEDIGYSMALVRALRVLPLEERPYAVIANRLGLTEEQVVAAMREMLEKGILGDPGAALDGHRLGFVYNGMVTLAPRDMEQLDMLCQWVVDNVEEATHVVKRSVTPPGSWRHLCYFMVHAVDQEKVKQVLRRLENCPYLDDYMVIKSLEDLLPGVIR</sequence>
<dbReference type="Gene3D" id="3.30.70.3460">
    <property type="match status" value="1"/>
</dbReference>
<evidence type="ECO:0000259" key="6">
    <source>
        <dbReference type="Pfam" id="PF17805"/>
    </source>
</evidence>
<dbReference type="EC" id="4.1.1.111" evidence="4"/>
<dbReference type="InterPro" id="IPR040523">
    <property type="entry name" value="AsnC_trans_reg2"/>
</dbReference>
<protein>
    <recommendedName>
        <fullName evidence="4">siroheme decarboxylase</fullName>
        <ecNumber evidence="4">4.1.1.111</ecNumber>
    </recommendedName>
</protein>
<dbReference type="EMBL" id="AP028907">
    <property type="protein sequence ID" value="BES80764.1"/>
    <property type="molecule type" value="Genomic_DNA"/>
</dbReference>
<dbReference type="Gene3D" id="1.10.10.2890">
    <property type="match status" value="1"/>
</dbReference>
<reference evidence="8 9" key="1">
    <citation type="submission" date="2023-09" db="EMBL/GenBank/DDBJ databases">
        <title>Pyrofollis japonicus gen. nov. sp. nov., a novel member of the family Pyrodictiaceae isolated from the Iheya North hydrothermal field.</title>
        <authorList>
            <person name="Miyazaki U."/>
            <person name="Sanari M."/>
            <person name="Tame A."/>
            <person name="Kitajima M."/>
            <person name="Okamoto A."/>
            <person name="Sawayama S."/>
            <person name="Miyazaki J."/>
            <person name="Takai K."/>
            <person name="Nakagawa S."/>
        </authorList>
    </citation>
    <scope>NUCLEOTIDE SEQUENCE [LARGE SCALE GENOMIC DNA]</scope>
    <source>
        <strain evidence="8 9">AV2</strain>
    </source>
</reference>
<proteinExistence type="inferred from homology"/>
<organism evidence="8 9">
    <name type="scientific">Pyrodictium abyssi</name>
    <dbReference type="NCBI Taxonomy" id="54256"/>
    <lineage>
        <taxon>Archaea</taxon>
        <taxon>Thermoproteota</taxon>
        <taxon>Thermoprotei</taxon>
        <taxon>Desulfurococcales</taxon>
        <taxon>Pyrodictiaceae</taxon>
        <taxon>Pyrodictium</taxon>
    </lineage>
</organism>
<keyword evidence="9" id="KW-1185">Reference proteome</keyword>
<dbReference type="InterPro" id="IPR050684">
    <property type="entry name" value="HTH-Siroheme_Decarb"/>
</dbReference>
<keyword evidence="1" id="KW-0456">Lyase</keyword>
<dbReference type="PANTHER" id="PTHR43413">
    <property type="entry name" value="TRANSCRIPTIONAL REGULATOR, ASNC FAMILY"/>
    <property type="match status" value="1"/>
</dbReference>
<evidence type="ECO:0000256" key="1">
    <source>
        <dbReference type="ARBA" id="ARBA00023239"/>
    </source>
</evidence>
<feature type="domain" description="Siroheme decarboxylase AsnC-like ligand binding" evidence="6">
    <location>
        <begin position="85"/>
        <end position="156"/>
    </location>
</feature>
<feature type="domain" description="Siroheme decarboxylase AsnC-like ligand binding" evidence="6">
    <location>
        <begin position="245"/>
        <end position="333"/>
    </location>
</feature>
<evidence type="ECO:0000313" key="8">
    <source>
        <dbReference type="EMBL" id="BES80764.1"/>
    </source>
</evidence>
<comment type="catalytic activity">
    <reaction evidence="5">
        <text>siroheme + 2 H(+) = 12,18-didecarboxysiroheme + 2 CO2</text>
        <dbReference type="Rhea" id="RHEA:19093"/>
        <dbReference type="ChEBI" id="CHEBI:15378"/>
        <dbReference type="ChEBI" id="CHEBI:16526"/>
        <dbReference type="ChEBI" id="CHEBI:60052"/>
        <dbReference type="ChEBI" id="CHEBI:140497"/>
        <dbReference type="EC" id="4.1.1.111"/>
    </reaction>
</comment>
<dbReference type="InterPro" id="IPR053953">
    <property type="entry name" value="NirdL-like_HTH"/>
</dbReference>
<evidence type="ECO:0000259" key="7">
    <source>
        <dbReference type="Pfam" id="PF22451"/>
    </source>
</evidence>
<evidence type="ECO:0000256" key="4">
    <source>
        <dbReference type="ARBA" id="ARBA00023471"/>
    </source>
</evidence>
<evidence type="ECO:0000256" key="5">
    <source>
        <dbReference type="ARBA" id="ARBA00048470"/>
    </source>
</evidence>
<comment type="pathway">
    <text evidence="2">Porphyrin-containing compound metabolism.</text>
</comment>
<feature type="domain" description="Siroheme decarboxylase NirL-like HTH" evidence="7">
    <location>
        <begin position="26"/>
        <end position="67"/>
    </location>
</feature>